<feature type="compositionally biased region" description="Polar residues" evidence="1">
    <location>
        <begin position="1026"/>
        <end position="1036"/>
    </location>
</feature>
<organism evidence="2 3">
    <name type="scientific">Klebsormidium nitens</name>
    <name type="common">Green alga</name>
    <name type="synonym">Ulothrix nitens</name>
    <dbReference type="NCBI Taxonomy" id="105231"/>
    <lineage>
        <taxon>Eukaryota</taxon>
        <taxon>Viridiplantae</taxon>
        <taxon>Streptophyta</taxon>
        <taxon>Klebsormidiophyceae</taxon>
        <taxon>Klebsormidiales</taxon>
        <taxon>Klebsormidiaceae</taxon>
        <taxon>Klebsormidium</taxon>
    </lineage>
</organism>
<feature type="compositionally biased region" description="Polar residues" evidence="1">
    <location>
        <begin position="1074"/>
        <end position="1089"/>
    </location>
</feature>
<feature type="compositionally biased region" description="Basic and acidic residues" evidence="1">
    <location>
        <begin position="402"/>
        <end position="412"/>
    </location>
</feature>
<feature type="region of interest" description="Disordered" evidence="1">
    <location>
        <begin position="252"/>
        <end position="312"/>
    </location>
</feature>
<dbReference type="Pfam" id="PF12576">
    <property type="entry name" value="DUF3754"/>
    <property type="match status" value="1"/>
</dbReference>
<evidence type="ECO:0000313" key="2">
    <source>
        <dbReference type="EMBL" id="GAQ78237.1"/>
    </source>
</evidence>
<gene>
    <name evidence="2" type="ORF">KFL_000100040</name>
</gene>
<feature type="compositionally biased region" description="Basic and acidic residues" evidence="1">
    <location>
        <begin position="252"/>
        <end position="285"/>
    </location>
</feature>
<proteinExistence type="predicted"/>
<dbReference type="EMBL" id="DF236959">
    <property type="protein sequence ID" value="GAQ78237.1"/>
    <property type="molecule type" value="Genomic_DNA"/>
</dbReference>
<feature type="compositionally biased region" description="Basic and acidic residues" evidence="1">
    <location>
        <begin position="1093"/>
        <end position="1107"/>
    </location>
</feature>
<evidence type="ECO:0000256" key="1">
    <source>
        <dbReference type="SAM" id="MobiDB-lite"/>
    </source>
</evidence>
<feature type="compositionally biased region" description="Gly residues" evidence="1">
    <location>
        <begin position="291"/>
        <end position="302"/>
    </location>
</feature>
<feature type="compositionally biased region" description="Basic and acidic residues" evidence="1">
    <location>
        <begin position="1146"/>
        <end position="1176"/>
    </location>
</feature>
<sequence>MAPLEDPAELAEAAHQTGEQFASVVEGGAEGIANSGKAIAGAAAAAGVLAGQIGKVVGKTTSLVRDAYGPDVEDQISNYQHDDPVNVLEQIEGAVGLAKGDVDLEGFREKLADVIDEVSDEVKLAASQAGLAAVAAAGAALNRDEKETPKAYACAVVEEPKKWAVGSATAGSSKAPTKQQAEPSETGLPAGEDKNARKIEGLVASQLKLEVSEAGPVLDAERGVDKEGAAVVVVDALKERLADFAGGVEEEIKRKQAERDAEKQRERDSEEKSREHEERHRDQKPIVRGGHSVGENGGGRPNRGGLQRQIGATKVRVGRERHIPVNKADLIPAMRDLFEDERDAAGFVAVCTSVESILHAEHQVIMEELRADYALTHTEESDDDADVSNQAGTLAAGSSARRGSESDDDRKSLAAKSGTLSEDESTEAGLGKVSSKILQKLLGSREKKRAARKAIGKVKKAVSGDEDGSSDESGGNGAGRVGKIVLSEPGRGSLVQSKFSDVADEGKARRSVRDDASERFETNVLEILSRGQFEALTSADLELTAALNEDYLLTLPINVDWKSSSKEAIIFRRGYSVERESGRMTGPKTDYLQSVFLQSLFQGAVRPLYEVGTKIRKTYQAVSNDKNIRPVLRKVERWLGEPLPVEGEGEGEGEIAGPAVTEARNGPVTVPRYEAFLSSAGSRGLLIKKLLISLGLVPEERDKLADLAEEIARREAELSPRYVSRVSMQDVFRPSLENVSGGSLWDRVKASAGVMFAQTTLLEPAYREMVILYTPKPSDSKPTLWQRWVRRPKNALQRRFRREVAEGGSDDGQDEGGEVGDEGKLQLNMYKDIPIPELKVVFPDKKLSYRLLDTVRLDLTTILGILAFGLQYRFDDLNSISNFILDAIAFASLSYFLFRTSLSYARTFDRYRLLVNKTLYEKTLASGFGVIHFIVDASEDQQFKEAALAYGLLLKADTWQTQQGLARDCVAFLEQRCGAQILMPVDRALETLIRLGLAESTTKGDLKRAVSSGRSPETADDGLGASRQTPNGSSISEEAEREAGRDAETLQFDQGLSFGEEREGEKRKAEVETENLQMNGTGSEKNGVSTVAEAERGSKSRTEERTRTPGQAASAESVQVDRNARAESSDGLANARSRGLEAQADSDGRTERTESLDGRAERTEEGTAERSGKDGELVYRAIRTGEAMPGLERRWLGLLMRPSVWALNKETH</sequence>
<evidence type="ECO:0000313" key="3">
    <source>
        <dbReference type="Proteomes" id="UP000054558"/>
    </source>
</evidence>
<feature type="region of interest" description="Disordered" evidence="1">
    <location>
        <begin position="453"/>
        <end position="483"/>
    </location>
</feature>
<feature type="compositionally biased region" description="Basic and acidic residues" evidence="1">
    <location>
        <begin position="1059"/>
        <end position="1071"/>
    </location>
</feature>
<dbReference type="InterPro" id="IPR022227">
    <property type="entry name" value="DUF3754"/>
</dbReference>
<feature type="region of interest" description="Disordered" evidence="1">
    <location>
        <begin position="394"/>
        <end position="429"/>
    </location>
</feature>
<feature type="region of interest" description="Disordered" evidence="1">
    <location>
        <begin position="167"/>
        <end position="195"/>
    </location>
</feature>
<dbReference type="PANTHER" id="PTHR33645:SF2">
    <property type="entry name" value="FAMILY PROTEIN, PUTATIVE (DUF3754)-RELATED"/>
    <property type="match status" value="1"/>
</dbReference>
<dbReference type="OrthoDB" id="2020015at2759"/>
<keyword evidence="3" id="KW-1185">Reference proteome</keyword>
<feature type="compositionally biased region" description="Polar residues" evidence="1">
    <location>
        <begin position="1108"/>
        <end position="1117"/>
    </location>
</feature>
<feature type="region of interest" description="Disordered" evidence="1">
    <location>
        <begin position="800"/>
        <end position="821"/>
    </location>
</feature>
<dbReference type="STRING" id="105231.A0A1Y1HNV2"/>
<dbReference type="AlphaFoldDB" id="A0A1Y1HNV2"/>
<feature type="compositionally biased region" description="Polar residues" evidence="1">
    <location>
        <begin position="169"/>
        <end position="183"/>
    </location>
</feature>
<protein>
    <submittedName>
        <fullName evidence="2">Uncharacterized protein</fullName>
    </submittedName>
</protein>
<dbReference type="Proteomes" id="UP000054558">
    <property type="component" value="Unassembled WGS sequence"/>
</dbReference>
<feature type="region of interest" description="Disordered" evidence="1">
    <location>
        <begin position="1005"/>
        <end position="1176"/>
    </location>
</feature>
<name>A0A1Y1HNV2_KLENI</name>
<feature type="compositionally biased region" description="Acidic residues" evidence="1">
    <location>
        <begin position="808"/>
        <end position="820"/>
    </location>
</feature>
<reference evidence="2 3" key="1">
    <citation type="journal article" date="2014" name="Nat. Commun.">
        <title>Klebsormidium flaccidum genome reveals primary factors for plant terrestrial adaptation.</title>
        <authorList>
            <person name="Hori K."/>
            <person name="Maruyama F."/>
            <person name="Fujisawa T."/>
            <person name="Togashi T."/>
            <person name="Yamamoto N."/>
            <person name="Seo M."/>
            <person name="Sato S."/>
            <person name="Yamada T."/>
            <person name="Mori H."/>
            <person name="Tajima N."/>
            <person name="Moriyama T."/>
            <person name="Ikeuchi M."/>
            <person name="Watanabe M."/>
            <person name="Wada H."/>
            <person name="Kobayashi K."/>
            <person name="Saito M."/>
            <person name="Masuda T."/>
            <person name="Sasaki-Sekimoto Y."/>
            <person name="Mashiguchi K."/>
            <person name="Awai K."/>
            <person name="Shimojima M."/>
            <person name="Masuda S."/>
            <person name="Iwai M."/>
            <person name="Nobusawa T."/>
            <person name="Narise T."/>
            <person name="Kondo S."/>
            <person name="Saito H."/>
            <person name="Sato R."/>
            <person name="Murakawa M."/>
            <person name="Ihara Y."/>
            <person name="Oshima-Yamada Y."/>
            <person name="Ohtaka K."/>
            <person name="Satoh M."/>
            <person name="Sonobe K."/>
            <person name="Ishii M."/>
            <person name="Ohtani R."/>
            <person name="Kanamori-Sato M."/>
            <person name="Honoki R."/>
            <person name="Miyazaki D."/>
            <person name="Mochizuki H."/>
            <person name="Umetsu J."/>
            <person name="Higashi K."/>
            <person name="Shibata D."/>
            <person name="Kamiya Y."/>
            <person name="Sato N."/>
            <person name="Nakamura Y."/>
            <person name="Tabata S."/>
            <person name="Ida S."/>
            <person name="Kurokawa K."/>
            <person name="Ohta H."/>
        </authorList>
    </citation>
    <scope>NUCLEOTIDE SEQUENCE [LARGE SCALE GENOMIC DNA]</scope>
    <source>
        <strain evidence="2 3">NIES-2285</strain>
    </source>
</reference>
<accession>A0A1Y1HNV2</accession>
<dbReference type="PANTHER" id="PTHR33645">
    <property type="entry name" value="AMINOPEPTIDASE (DUF3754)"/>
    <property type="match status" value="1"/>
</dbReference>